<evidence type="ECO:0000256" key="1">
    <source>
        <dbReference type="SAM" id="Phobius"/>
    </source>
</evidence>
<evidence type="ECO:0000313" key="3">
    <source>
        <dbReference type="EMBL" id="KAK7880570.1"/>
    </source>
</evidence>
<keyword evidence="1" id="KW-0472">Membrane</keyword>
<comment type="caution">
    <text evidence="3">The sequence shown here is derived from an EMBL/GenBank/DDBJ whole genome shotgun (WGS) entry which is preliminary data.</text>
</comment>
<keyword evidence="1" id="KW-1133">Transmembrane helix</keyword>
<sequence length="325" mass="36784">MINCSSPAQSTHLTVPYGHVAVLPCDGSAFVDEEDVDVSWEAMGRDDRVFFAPDDLILGGSWSLLLESPMLSDTNMYECIWRGRRTLSTVWLSVERPVVDSVVEVSPGSGTVTLPCYLELPKNQNPLDLNVWWESNGMVMIERIKNQLDIFSDIRFSNETDFDYFDSRNFDKFPLPLYKSEVFYPAEYTCWYRTSEGAEAKPGIPGTVSIVPKWPTHNTEVTENPTEDDWSSGWFWSNTEETITNETEIFIDSFTLPSEVSVSTDFLPMEANEETATSYPEQAHREDSEEDIDWTDFPWVRTGLIAGVLLVTAAVLCILGVLHKL</sequence>
<evidence type="ECO:0000259" key="2">
    <source>
        <dbReference type="PROSITE" id="PS50835"/>
    </source>
</evidence>
<feature type="transmembrane region" description="Helical" evidence="1">
    <location>
        <begin position="299"/>
        <end position="322"/>
    </location>
</feature>
<dbReference type="PROSITE" id="PS50835">
    <property type="entry name" value="IG_LIKE"/>
    <property type="match status" value="2"/>
</dbReference>
<dbReference type="InterPro" id="IPR007110">
    <property type="entry name" value="Ig-like_dom"/>
</dbReference>
<organism evidence="3 4">
    <name type="scientific">Mugilogobius chulae</name>
    <name type="common">yellowstripe goby</name>
    <dbReference type="NCBI Taxonomy" id="88201"/>
    <lineage>
        <taxon>Eukaryota</taxon>
        <taxon>Metazoa</taxon>
        <taxon>Chordata</taxon>
        <taxon>Craniata</taxon>
        <taxon>Vertebrata</taxon>
        <taxon>Euteleostomi</taxon>
        <taxon>Actinopterygii</taxon>
        <taxon>Neopterygii</taxon>
        <taxon>Teleostei</taxon>
        <taxon>Neoteleostei</taxon>
        <taxon>Acanthomorphata</taxon>
        <taxon>Gobiaria</taxon>
        <taxon>Gobiiformes</taxon>
        <taxon>Gobioidei</taxon>
        <taxon>Gobiidae</taxon>
        <taxon>Gobionellinae</taxon>
        <taxon>Mugilogobius</taxon>
    </lineage>
</organism>
<accession>A0AAW0MJU3</accession>
<proteinExistence type="predicted"/>
<gene>
    <name evidence="3" type="ORF">WMY93_032795</name>
</gene>
<protein>
    <recommendedName>
        <fullName evidence="2">Ig-like domain-containing protein</fullName>
    </recommendedName>
</protein>
<dbReference type="EMBL" id="JBBPFD010000077">
    <property type="protein sequence ID" value="KAK7880570.1"/>
    <property type="molecule type" value="Genomic_DNA"/>
</dbReference>
<dbReference type="SUPFAM" id="SSF48726">
    <property type="entry name" value="Immunoglobulin"/>
    <property type="match status" value="1"/>
</dbReference>
<dbReference type="Proteomes" id="UP001460270">
    <property type="component" value="Unassembled WGS sequence"/>
</dbReference>
<feature type="domain" description="Ig-like" evidence="2">
    <location>
        <begin position="97"/>
        <end position="190"/>
    </location>
</feature>
<dbReference type="AlphaFoldDB" id="A0AAW0MJU3"/>
<keyword evidence="1" id="KW-0812">Transmembrane</keyword>
<dbReference type="InterPro" id="IPR036179">
    <property type="entry name" value="Ig-like_dom_sf"/>
</dbReference>
<keyword evidence="4" id="KW-1185">Reference proteome</keyword>
<evidence type="ECO:0000313" key="4">
    <source>
        <dbReference type="Proteomes" id="UP001460270"/>
    </source>
</evidence>
<name>A0AAW0MJU3_9GOBI</name>
<reference evidence="4" key="1">
    <citation type="submission" date="2024-04" db="EMBL/GenBank/DDBJ databases">
        <title>Salinicola lusitanus LLJ914,a marine bacterium isolated from the Okinawa Trough.</title>
        <authorList>
            <person name="Li J."/>
        </authorList>
    </citation>
    <scope>NUCLEOTIDE SEQUENCE [LARGE SCALE GENOMIC DNA]</scope>
</reference>
<feature type="domain" description="Ig-like" evidence="2">
    <location>
        <begin position="7"/>
        <end position="79"/>
    </location>
</feature>